<protein>
    <submittedName>
        <fullName evidence="3">Pilus assembly protein CpaF</fullName>
    </submittedName>
</protein>
<evidence type="ECO:0000256" key="1">
    <source>
        <dbReference type="ARBA" id="ARBA00006611"/>
    </source>
</evidence>
<reference evidence="3" key="1">
    <citation type="journal article" date="2014" name="Int. J. Syst. Evol. Microbiol.">
        <title>Complete genome sequence of Corynebacterium casei LMG S-19264T (=DSM 44701T), isolated from a smear-ripened cheese.</title>
        <authorList>
            <consortium name="US DOE Joint Genome Institute (JGI-PGF)"/>
            <person name="Walter F."/>
            <person name="Albersmeier A."/>
            <person name="Kalinowski J."/>
            <person name="Ruckert C."/>
        </authorList>
    </citation>
    <scope>NUCLEOTIDE SEQUENCE</scope>
    <source>
        <strain evidence="3">VKM Ac-1069</strain>
    </source>
</reference>
<evidence type="ECO:0000313" key="3">
    <source>
        <dbReference type="EMBL" id="GLL10480.1"/>
    </source>
</evidence>
<sequence>MTVDKVVIDVIRGRVIAQLAEQPPRAGMTADDERQALRALIQAELEVEARARLGRGQPVLDQADESEVLLSVERGIWGLGQLQALLDLPDVEDIYLVGAEPPLVRLSGGEIRVARDAIATSDAELIQQIQHIAAHHGTSERAFTPAQPCLNMQLPDGSRLAALRDVVPRPTVTIRKHRLMDMTLDDLVARGALSAEAARFLRALIAAKQNILVTGQPACGKTTLLRAIAREIPPGERIATLETECELRLHLLRGASPLIVAMEARPGSTEFSGPGGERAGEMTLSALLHQTLRLSVTRVIIGEVRGEEALAMLEAMTAGMPGSMCTLHAGSSAEALERLATAALKGAAAGWTDRFISRLVAQGIDYVVHMRQLDHPALGGRHRFVSEISEVTDINELGTIAVNRIFAPDLGSGDPRPRLQMAPQKRWPFEEAGVDLSFVTRPDRIEVGRP</sequence>
<comment type="similarity">
    <text evidence="1">Belongs to the GSP E family.</text>
</comment>
<dbReference type="EMBL" id="BSFQ01000005">
    <property type="protein sequence ID" value="GLL10480.1"/>
    <property type="molecule type" value="Genomic_DNA"/>
</dbReference>
<dbReference type="AlphaFoldDB" id="A0A9W6NUP0"/>
<dbReference type="Proteomes" id="UP001143463">
    <property type="component" value="Unassembled WGS sequence"/>
</dbReference>
<feature type="domain" description="Bacterial type II secretion system protein E" evidence="2">
    <location>
        <begin position="162"/>
        <end position="344"/>
    </location>
</feature>
<dbReference type="InterPro" id="IPR001482">
    <property type="entry name" value="T2SS/T4SS_dom"/>
</dbReference>
<proteinExistence type="inferred from homology"/>
<dbReference type="InterPro" id="IPR027417">
    <property type="entry name" value="P-loop_NTPase"/>
</dbReference>
<dbReference type="Gene3D" id="3.30.450.380">
    <property type="match status" value="1"/>
</dbReference>
<evidence type="ECO:0000313" key="4">
    <source>
        <dbReference type="Proteomes" id="UP001143463"/>
    </source>
</evidence>
<dbReference type="CDD" id="cd01130">
    <property type="entry name" value="VirB11-like_ATPase"/>
    <property type="match status" value="1"/>
</dbReference>
<organism evidence="3 4">
    <name type="scientific">Pseudonocardia halophobica</name>
    <dbReference type="NCBI Taxonomy" id="29401"/>
    <lineage>
        <taxon>Bacteria</taxon>
        <taxon>Bacillati</taxon>
        <taxon>Actinomycetota</taxon>
        <taxon>Actinomycetes</taxon>
        <taxon>Pseudonocardiales</taxon>
        <taxon>Pseudonocardiaceae</taxon>
        <taxon>Pseudonocardia</taxon>
    </lineage>
</organism>
<name>A0A9W6NUP0_9PSEU</name>
<gene>
    <name evidence="3" type="primary">cpaF_2</name>
    <name evidence="3" type="ORF">GCM10017577_16200</name>
</gene>
<keyword evidence="4" id="KW-1185">Reference proteome</keyword>
<comment type="caution">
    <text evidence="3">The sequence shown here is derived from an EMBL/GenBank/DDBJ whole genome shotgun (WGS) entry which is preliminary data.</text>
</comment>
<reference evidence="3" key="2">
    <citation type="submission" date="2023-01" db="EMBL/GenBank/DDBJ databases">
        <authorList>
            <person name="Sun Q."/>
            <person name="Evtushenko L."/>
        </authorList>
    </citation>
    <scope>NUCLEOTIDE SEQUENCE</scope>
    <source>
        <strain evidence="3">VKM Ac-1069</strain>
    </source>
</reference>
<evidence type="ECO:0000259" key="2">
    <source>
        <dbReference type="Pfam" id="PF00437"/>
    </source>
</evidence>
<dbReference type="SUPFAM" id="SSF52540">
    <property type="entry name" value="P-loop containing nucleoside triphosphate hydrolases"/>
    <property type="match status" value="1"/>
</dbReference>
<dbReference type="Pfam" id="PF00437">
    <property type="entry name" value="T2SSE"/>
    <property type="match status" value="1"/>
</dbReference>
<dbReference type="RefSeq" id="WP_037040885.1">
    <property type="nucleotide sequence ID" value="NZ_BAAAUZ010000002.1"/>
</dbReference>
<dbReference type="GO" id="GO:0016887">
    <property type="term" value="F:ATP hydrolysis activity"/>
    <property type="evidence" value="ECO:0007669"/>
    <property type="project" value="InterPro"/>
</dbReference>
<accession>A0A9W6NUP0</accession>
<dbReference type="InterPro" id="IPR050921">
    <property type="entry name" value="T4SS_GSP_E_ATPase"/>
</dbReference>
<dbReference type="Gene3D" id="3.40.50.300">
    <property type="entry name" value="P-loop containing nucleotide triphosphate hydrolases"/>
    <property type="match status" value="1"/>
</dbReference>
<dbReference type="PANTHER" id="PTHR30486">
    <property type="entry name" value="TWITCHING MOTILITY PROTEIN PILT"/>
    <property type="match status" value="1"/>
</dbReference>
<dbReference type="PANTHER" id="PTHR30486:SF6">
    <property type="entry name" value="TYPE IV PILUS RETRACTATION ATPASE PILT"/>
    <property type="match status" value="1"/>
</dbReference>